<organism evidence="2 3">
    <name type="scientific">Ditylenchus dipsaci</name>
    <dbReference type="NCBI Taxonomy" id="166011"/>
    <lineage>
        <taxon>Eukaryota</taxon>
        <taxon>Metazoa</taxon>
        <taxon>Ecdysozoa</taxon>
        <taxon>Nematoda</taxon>
        <taxon>Chromadorea</taxon>
        <taxon>Rhabditida</taxon>
        <taxon>Tylenchina</taxon>
        <taxon>Tylenchomorpha</taxon>
        <taxon>Sphaerularioidea</taxon>
        <taxon>Anguinidae</taxon>
        <taxon>Anguininae</taxon>
        <taxon>Ditylenchus</taxon>
    </lineage>
</organism>
<dbReference type="GO" id="GO:0005634">
    <property type="term" value="C:nucleus"/>
    <property type="evidence" value="ECO:0007669"/>
    <property type="project" value="TreeGrafter"/>
</dbReference>
<dbReference type="PANTHER" id="PTHR19303:SF73">
    <property type="entry name" value="PROTEIN PDC2"/>
    <property type="match status" value="1"/>
</dbReference>
<dbReference type="Proteomes" id="UP000887574">
    <property type="component" value="Unplaced"/>
</dbReference>
<keyword evidence="2" id="KW-1185">Reference proteome</keyword>
<feature type="domain" description="DDE-1" evidence="1">
    <location>
        <begin position="100"/>
        <end position="156"/>
    </location>
</feature>
<sequence length="289" mass="33307">MNSEKRKRTDFTLEQKRAIIEAAKRESNQTKLARDFTMKWGFEVKRTAVQSILSNKEAIEAAVEEGVPMKRKKLTQANNPMLDEALIKWSKQARGENLPISGDLMKEVLRKYDGRLSQQGRKMLLFLDNFAGHPSDLKLDNIQLAFFPPNTTAKSQDIQPEREDNELIELWEALPVGERMNEGEEMDLSDFLEADERLATGGTLTLQEIADGVMRQEDSDIDEEDLIVEKEEVSFKEAERAMSTVRKFMQQESGKLSVMQVCDKLEDEMQEIRQKKMRQPTILECFRQA</sequence>
<name>A0A915DW72_9BILA</name>
<evidence type="ECO:0000313" key="2">
    <source>
        <dbReference type="Proteomes" id="UP000887574"/>
    </source>
</evidence>
<proteinExistence type="predicted"/>
<protein>
    <submittedName>
        <fullName evidence="3">DDE-1 domain-containing protein</fullName>
    </submittedName>
</protein>
<dbReference type="Gene3D" id="1.10.10.60">
    <property type="entry name" value="Homeodomain-like"/>
    <property type="match status" value="1"/>
</dbReference>
<evidence type="ECO:0000313" key="3">
    <source>
        <dbReference type="WBParaSite" id="jg2414.2"/>
    </source>
</evidence>
<reference evidence="3" key="1">
    <citation type="submission" date="2022-11" db="UniProtKB">
        <authorList>
            <consortium name="WormBaseParasite"/>
        </authorList>
    </citation>
    <scope>IDENTIFICATION</scope>
</reference>
<accession>A0A915DW72</accession>
<dbReference type="WBParaSite" id="jg2414.2">
    <property type="protein sequence ID" value="jg2414.2"/>
    <property type="gene ID" value="jg2414"/>
</dbReference>
<dbReference type="PANTHER" id="PTHR19303">
    <property type="entry name" value="TRANSPOSON"/>
    <property type="match status" value="1"/>
</dbReference>
<dbReference type="InterPro" id="IPR004875">
    <property type="entry name" value="DDE_SF_endonuclease_dom"/>
</dbReference>
<dbReference type="GO" id="GO:0003677">
    <property type="term" value="F:DNA binding"/>
    <property type="evidence" value="ECO:0007669"/>
    <property type="project" value="TreeGrafter"/>
</dbReference>
<evidence type="ECO:0000259" key="1">
    <source>
        <dbReference type="Pfam" id="PF03184"/>
    </source>
</evidence>
<dbReference type="Pfam" id="PF03184">
    <property type="entry name" value="DDE_1"/>
    <property type="match status" value="1"/>
</dbReference>
<dbReference type="AlphaFoldDB" id="A0A915DW72"/>
<dbReference type="InterPro" id="IPR050863">
    <property type="entry name" value="CenT-Element_Derived"/>
</dbReference>